<dbReference type="NCBIfam" id="TIGR01613">
    <property type="entry name" value="primase_Cterm"/>
    <property type="match status" value="1"/>
</dbReference>
<dbReference type="InterPro" id="IPR004968">
    <property type="entry name" value="DNA_primase/NTPase_C"/>
</dbReference>
<dbReference type="Gene3D" id="3.40.50.300">
    <property type="entry name" value="P-loop containing nucleotide triphosphate hydrolases"/>
    <property type="match status" value="1"/>
</dbReference>
<dbReference type="InterPro" id="IPR014015">
    <property type="entry name" value="Helicase_SF3_DNA-vir"/>
</dbReference>
<feature type="compositionally biased region" description="Pro residues" evidence="5">
    <location>
        <begin position="1010"/>
        <end position="1021"/>
    </location>
</feature>
<keyword evidence="3" id="KW-0347">Helicase</keyword>
<dbReference type="PANTHER" id="PTHR35372:SF2">
    <property type="entry name" value="SF3 HELICASE DOMAIN-CONTAINING PROTEIN"/>
    <property type="match status" value="1"/>
</dbReference>
<dbReference type="RefSeq" id="WP_168135994.1">
    <property type="nucleotide sequence ID" value="NZ_JAAVJH010000018.1"/>
</dbReference>
<dbReference type="PROSITE" id="PS51206">
    <property type="entry name" value="SF3_HELICASE_1"/>
    <property type="match status" value="1"/>
</dbReference>
<feature type="region of interest" description="Disordered" evidence="5">
    <location>
        <begin position="342"/>
        <end position="367"/>
    </location>
</feature>
<dbReference type="SUPFAM" id="SSF56747">
    <property type="entry name" value="Prim-pol domain"/>
    <property type="match status" value="1"/>
</dbReference>
<feature type="region of interest" description="Disordered" evidence="5">
    <location>
        <begin position="224"/>
        <end position="244"/>
    </location>
</feature>
<sequence>MRVPTTTLPSAMGQAALQYARRGWPVFPVRERDETVRIGGAGGEERTFKAKAPYTGKGLKDATTHEPTIEAWWRQHPNALIGLPTGVNGCFVLDFDPRVEEDCDPETGEVIGTREWTLEQLKADLEDQMGVPLPRSLTAITQSGGVHVYFRQPDGEPIRNRGNLPAHVDVRGLGGYVIAPPSILPDTGKSYRWMRDRGDWRDDADIAEAPAELVTILRSRKVRPAASPAAMPAERRQVPASSAGHVDDAVRKYALSALDGECRAIRTAGSGRRNAQLNESAFKVATLVAAGALDAGVARASVEAAARDNPGRDDDGQLMLTVASGWTAGSEQPRDLGEIAAAARSRADRRPAAPGRPAPRAERRNDASFRVGRVDGVQVLDEAGWARARKVAQAWLARRAENVDPTKEAITRLAYGVGRRIAAELLDEHDAKQALWDVYEGIADVQHADVDRAIEDGINRGFDLAPIALTMKCLGYPLTDFGIAERFRDRYGDDFRFTTGKGWLGWDGRRWKVLDQDEKTPPAEVIAAVFETVRAIQDEARFIADTKVKWSLVRDGKEQRLDLDDEDNPHGLDRWIAKGKGWELLSTKVSVFGRQSETTGKPAAVALLARRWLTVPIERFDHDKYAFNVANGTLRFRTEEGPDGAREGAVTLSPHNRADMLTKLSPVTYDPGVASPRYDAMFGWAQPDASMRRYLHQLGGYALTGDAGEQKLWFWYGRGRNGKGTTLDVWQHVVGDYADSIPIGSFLDQGIKKRGDQASPDLAKLAGVRMLRSSEPGRNEKLDTGLIKLVTGGDPLPVRMLHRGFFNLQPLFKLIIMGNTKFDIPDTDDGIWSRMKLIPWLRNIEKPEPGVANWPEKDPNLPAKIIAEEASGVLNRLVAGLLDYLSNGLVEPKSVTEATMAYRDASDPLARFLRLCVVADADTRVQSSKLHEVFVAWCKAAGEREWSNKGFSNAMAEKGYQKKASDGMQWLGIRLVKEVHDFVDHDGKPRSLSDEPVLSDNRTMVDDNGWPPPDDFGDVPP</sequence>
<evidence type="ECO:0000256" key="4">
    <source>
        <dbReference type="ARBA" id="ARBA00022840"/>
    </source>
</evidence>
<dbReference type="InterPro" id="IPR051620">
    <property type="entry name" value="ORF904-like_C"/>
</dbReference>
<dbReference type="SMART" id="SM00885">
    <property type="entry name" value="D5_N"/>
    <property type="match status" value="1"/>
</dbReference>
<evidence type="ECO:0000313" key="8">
    <source>
        <dbReference type="Proteomes" id="UP000732399"/>
    </source>
</evidence>
<gene>
    <name evidence="7" type="ORF">HBH26_17820</name>
</gene>
<feature type="domain" description="SF3 helicase" evidence="6">
    <location>
        <begin position="690"/>
        <end position="853"/>
    </location>
</feature>
<dbReference type="PANTHER" id="PTHR35372">
    <property type="entry name" value="ATP BINDING PROTEIN-RELATED"/>
    <property type="match status" value="1"/>
</dbReference>
<protein>
    <recommendedName>
        <fullName evidence="6">SF3 helicase domain-containing protein</fullName>
    </recommendedName>
</protein>
<dbReference type="Pfam" id="PF09250">
    <property type="entry name" value="Prim-Pol"/>
    <property type="match status" value="1"/>
</dbReference>
<evidence type="ECO:0000259" key="6">
    <source>
        <dbReference type="PROSITE" id="PS51206"/>
    </source>
</evidence>
<proteinExistence type="predicted"/>
<keyword evidence="8" id="KW-1185">Reference proteome</keyword>
<dbReference type="InterPro" id="IPR006500">
    <property type="entry name" value="Helicase_put_C_phage/plasmid"/>
</dbReference>
<keyword evidence="4" id="KW-0067">ATP-binding</keyword>
<dbReference type="Pfam" id="PF08706">
    <property type="entry name" value="D5_N"/>
    <property type="match status" value="1"/>
</dbReference>
<name>A0ABX1CSF1_9SPHN</name>
<feature type="region of interest" description="Disordered" evidence="5">
    <location>
        <begin position="985"/>
        <end position="1021"/>
    </location>
</feature>
<organism evidence="7 8">
    <name type="scientific">Sphingomonas corticis</name>
    <dbReference type="NCBI Taxonomy" id="2722791"/>
    <lineage>
        <taxon>Bacteria</taxon>
        <taxon>Pseudomonadati</taxon>
        <taxon>Pseudomonadota</taxon>
        <taxon>Alphaproteobacteria</taxon>
        <taxon>Sphingomonadales</taxon>
        <taxon>Sphingomonadaceae</taxon>
        <taxon>Sphingomonas</taxon>
    </lineage>
</organism>
<dbReference type="SMART" id="SM00943">
    <property type="entry name" value="Prim-Pol"/>
    <property type="match status" value="1"/>
</dbReference>
<evidence type="ECO:0000313" key="7">
    <source>
        <dbReference type="EMBL" id="NJR80439.1"/>
    </source>
</evidence>
<keyword evidence="1" id="KW-0547">Nucleotide-binding</keyword>
<dbReference type="InterPro" id="IPR027417">
    <property type="entry name" value="P-loop_NTPase"/>
</dbReference>
<dbReference type="Pfam" id="PF03288">
    <property type="entry name" value="Pox_D5"/>
    <property type="match status" value="1"/>
</dbReference>
<dbReference type="CDD" id="cd04859">
    <property type="entry name" value="Prim_Pol"/>
    <property type="match status" value="1"/>
</dbReference>
<evidence type="ECO:0000256" key="5">
    <source>
        <dbReference type="SAM" id="MobiDB-lite"/>
    </source>
</evidence>
<dbReference type="InterPro" id="IPR014818">
    <property type="entry name" value="Phage/plasmid_primase_P4_C"/>
</dbReference>
<evidence type="ECO:0000256" key="1">
    <source>
        <dbReference type="ARBA" id="ARBA00022741"/>
    </source>
</evidence>
<reference evidence="7 8" key="1">
    <citation type="submission" date="2020-03" db="EMBL/GenBank/DDBJ databases">
        <authorList>
            <person name="Wang L."/>
            <person name="He N."/>
            <person name="Li Y."/>
            <person name="Fang Y."/>
            <person name="Zhang F."/>
        </authorList>
    </citation>
    <scope>NUCLEOTIDE SEQUENCE [LARGE SCALE GENOMIC DNA]</scope>
    <source>
        <strain evidence="7 8">36D10-4-7</strain>
    </source>
</reference>
<evidence type="ECO:0000256" key="2">
    <source>
        <dbReference type="ARBA" id="ARBA00022801"/>
    </source>
</evidence>
<keyword evidence="2" id="KW-0378">Hydrolase</keyword>
<dbReference type="EMBL" id="JAAVJH010000018">
    <property type="protein sequence ID" value="NJR80439.1"/>
    <property type="molecule type" value="Genomic_DNA"/>
</dbReference>
<accession>A0ABX1CSF1</accession>
<comment type="caution">
    <text evidence="7">The sequence shown here is derived from an EMBL/GenBank/DDBJ whole genome shotgun (WGS) entry which is preliminary data.</text>
</comment>
<evidence type="ECO:0000256" key="3">
    <source>
        <dbReference type="ARBA" id="ARBA00022806"/>
    </source>
</evidence>
<dbReference type="Proteomes" id="UP000732399">
    <property type="component" value="Unassembled WGS sequence"/>
</dbReference>
<dbReference type="InterPro" id="IPR015330">
    <property type="entry name" value="DNA_primase/pol_bifunc_N"/>
</dbReference>